<dbReference type="InterPro" id="IPR022935">
    <property type="entry name" value="ClpS"/>
</dbReference>
<reference evidence="3 4" key="1">
    <citation type="submission" date="2012-05" db="EMBL/GenBank/DDBJ databases">
        <title>The Genome Sequence of Sutterella wadsworthensis 2_1_59BFAA.</title>
        <authorList>
            <consortium name="The Broad Institute Genome Sequencing Platform"/>
            <person name="Earl A."/>
            <person name="Ward D."/>
            <person name="Feldgarden M."/>
            <person name="Gevers D."/>
            <person name="Daigneault M."/>
            <person name="Strauss J."/>
            <person name="Allen-Vercoe E."/>
            <person name="Walker B."/>
            <person name="Young S.K."/>
            <person name="Zeng Q."/>
            <person name="Gargeya S."/>
            <person name="Fitzgerald M."/>
            <person name="Haas B."/>
            <person name="Abouelleil A."/>
            <person name="Alvarado L."/>
            <person name="Arachchi H.M."/>
            <person name="Berlin A.M."/>
            <person name="Chapman S.B."/>
            <person name="Goldberg J."/>
            <person name="Griggs A."/>
            <person name="Gujja S."/>
            <person name="Hansen M."/>
            <person name="Howarth C."/>
            <person name="Imamovic A."/>
            <person name="Larimer J."/>
            <person name="McCowen C."/>
            <person name="Montmayeur A."/>
            <person name="Murphy C."/>
            <person name="Neiman D."/>
            <person name="Pearson M."/>
            <person name="Priest M."/>
            <person name="Roberts A."/>
            <person name="Saif S."/>
            <person name="Shea T."/>
            <person name="Sisk P."/>
            <person name="Sykes S."/>
            <person name="Wortman J."/>
            <person name="Nusbaum C."/>
            <person name="Birren B."/>
        </authorList>
    </citation>
    <scope>NUCLEOTIDE SEQUENCE [LARGE SCALE GENOMIC DNA]</scope>
    <source>
        <strain evidence="3 4">2_1_59BFAA</strain>
    </source>
</reference>
<dbReference type="Pfam" id="PF02617">
    <property type="entry name" value="ClpS"/>
    <property type="match status" value="1"/>
</dbReference>
<comment type="similarity">
    <text evidence="1">Belongs to the ClpS family.</text>
</comment>
<dbReference type="HOGENOM" id="CLU_134358_2_1_4"/>
<dbReference type="OrthoDB" id="9796121at2"/>
<proteinExistence type="inferred from homology"/>
<dbReference type="PATRIC" id="fig|742823.3.peg.1472"/>
<dbReference type="Proteomes" id="UP000005835">
    <property type="component" value="Unassembled WGS sequence"/>
</dbReference>
<sequence length="109" mass="12138">MTVDSSCGTAAEKERGEERSPDRWMVVFLNDDYTPFDWVIDVLIRIFERTPVDAMTVTRSVHQQGRGIAGVYPRVKALRLVAKCMSEARRDGYPFTCIAVPAEGGGLSL</sequence>
<protein>
    <recommendedName>
        <fullName evidence="1">ATP-dependent Clp protease adapter protein ClpS</fullName>
    </recommendedName>
</protein>
<dbReference type="eggNOG" id="COG2127">
    <property type="taxonomic scope" value="Bacteria"/>
</dbReference>
<dbReference type="InterPro" id="IPR003769">
    <property type="entry name" value="ClpS_core"/>
</dbReference>
<dbReference type="GO" id="GO:0030163">
    <property type="term" value="P:protein catabolic process"/>
    <property type="evidence" value="ECO:0007669"/>
    <property type="project" value="InterPro"/>
</dbReference>
<evidence type="ECO:0000259" key="2">
    <source>
        <dbReference type="Pfam" id="PF02617"/>
    </source>
</evidence>
<accession>K1JKU6</accession>
<comment type="function">
    <text evidence="1">Involved in the modulation of the specificity of the ClpAP-mediated ATP-dependent protein degradation.</text>
</comment>
<dbReference type="HAMAP" id="MF_00302">
    <property type="entry name" value="ClpS"/>
    <property type="match status" value="1"/>
</dbReference>
<evidence type="ECO:0000313" key="3">
    <source>
        <dbReference type="EMBL" id="EKB30791.1"/>
    </source>
</evidence>
<keyword evidence="4" id="KW-1185">Reference proteome</keyword>
<dbReference type="InterPro" id="IPR014719">
    <property type="entry name" value="Ribosomal_bL12_C/ClpS-like"/>
</dbReference>
<evidence type="ECO:0000256" key="1">
    <source>
        <dbReference type="HAMAP-Rule" id="MF_00302"/>
    </source>
</evidence>
<dbReference type="SUPFAM" id="SSF54736">
    <property type="entry name" value="ClpS-like"/>
    <property type="match status" value="1"/>
</dbReference>
<dbReference type="STRING" id="742823.HMPREF9465_01481"/>
<organism evidence="3 4">
    <name type="scientific">Sutterella wadsworthensis 2_1_59BFAA</name>
    <dbReference type="NCBI Taxonomy" id="742823"/>
    <lineage>
        <taxon>Bacteria</taxon>
        <taxon>Pseudomonadati</taxon>
        <taxon>Pseudomonadota</taxon>
        <taxon>Betaproteobacteria</taxon>
        <taxon>Burkholderiales</taxon>
        <taxon>Sutterellaceae</taxon>
        <taxon>Sutterella</taxon>
    </lineage>
</organism>
<dbReference type="EMBL" id="ADMG01000035">
    <property type="protein sequence ID" value="EKB30791.1"/>
    <property type="molecule type" value="Genomic_DNA"/>
</dbReference>
<gene>
    <name evidence="1" type="primary">clpS</name>
    <name evidence="3" type="ORF">HMPREF9465_01481</name>
</gene>
<feature type="domain" description="Adaptor protein ClpS core" evidence="2">
    <location>
        <begin position="20"/>
        <end position="97"/>
    </location>
</feature>
<evidence type="ECO:0000313" key="4">
    <source>
        <dbReference type="Proteomes" id="UP000005835"/>
    </source>
</evidence>
<dbReference type="RefSeq" id="WP_005435621.1">
    <property type="nucleotide sequence ID" value="NZ_JH815517.1"/>
</dbReference>
<comment type="caution">
    <text evidence="3">The sequence shown here is derived from an EMBL/GenBank/DDBJ whole genome shotgun (WGS) entry which is preliminary data.</text>
</comment>
<dbReference type="Gene3D" id="3.30.1390.10">
    <property type="match status" value="1"/>
</dbReference>
<comment type="subunit">
    <text evidence="1">Binds to the N-terminal domain of the chaperone ClpA.</text>
</comment>
<dbReference type="GO" id="GO:0006508">
    <property type="term" value="P:proteolysis"/>
    <property type="evidence" value="ECO:0007669"/>
    <property type="project" value="UniProtKB-UniRule"/>
</dbReference>
<dbReference type="AlphaFoldDB" id="K1JKU6"/>
<name>K1JKU6_9BURK</name>